<dbReference type="PANTHER" id="PTHR32085:SF3">
    <property type="entry name" value="PROTEIN CSF1"/>
    <property type="match status" value="1"/>
</dbReference>
<feature type="region of interest" description="Disordered" evidence="1">
    <location>
        <begin position="769"/>
        <end position="792"/>
    </location>
</feature>
<keyword evidence="5" id="KW-1185">Reference proteome</keyword>
<evidence type="ECO:0000259" key="3">
    <source>
        <dbReference type="Pfam" id="PF21678"/>
    </source>
</evidence>
<keyword evidence="2" id="KW-1133">Transmembrane helix</keyword>
<proteinExistence type="predicted"/>
<feature type="region of interest" description="Disordered" evidence="1">
    <location>
        <begin position="299"/>
        <end position="325"/>
    </location>
</feature>
<dbReference type="PANTHER" id="PTHR32085">
    <property type="entry name" value="PROTEIN CSF1"/>
    <property type="match status" value="1"/>
</dbReference>
<feature type="compositionally biased region" description="Polar residues" evidence="1">
    <location>
        <begin position="1560"/>
        <end position="1578"/>
    </location>
</feature>
<name>A0A168M4D1_ABSGL</name>
<organism evidence="4">
    <name type="scientific">Absidia glauca</name>
    <name type="common">Pin mould</name>
    <dbReference type="NCBI Taxonomy" id="4829"/>
    <lineage>
        <taxon>Eukaryota</taxon>
        <taxon>Fungi</taxon>
        <taxon>Fungi incertae sedis</taxon>
        <taxon>Mucoromycota</taxon>
        <taxon>Mucoromycotina</taxon>
        <taxon>Mucoromycetes</taxon>
        <taxon>Mucorales</taxon>
        <taxon>Cunninghamellaceae</taxon>
        <taxon>Absidia</taxon>
    </lineage>
</organism>
<feature type="domain" description="Csf1 N-terminal" evidence="3">
    <location>
        <begin position="178"/>
        <end position="577"/>
    </location>
</feature>
<feature type="region of interest" description="Disordered" evidence="1">
    <location>
        <begin position="2890"/>
        <end position="2936"/>
    </location>
</feature>
<dbReference type="InterPro" id="IPR029636">
    <property type="entry name" value="Csf1"/>
</dbReference>
<gene>
    <name evidence="4" type="primary">ABSGL_03455.1 scaffold 4609</name>
</gene>
<keyword evidence="2" id="KW-0472">Membrane</keyword>
<dbReference type="OrthoDB" id="10051416at2759"/>
<protein>
    <recommendedName>
        <fullName evidence="3">Csf1 N-terminal domain-containing protein</fullName>
    </recommendedName>
</protein>
<dbReference type="InParanoid" id="A0A168M4D1"/>
<dbReference type="EMBL" id="LT552047">
    <property type="protein sequence ID" value="SAL97928.1"/>
    <property type="molecule type" value="Genomic_DNA"/>
</dbReference>
<evidence type="ECO:0000256" key="1">
    <source>
        <dbReference type="SAM" id="MobiDB-lite"/>
    </source>
</evidence>
<dbReference type="InterPro" id="IPR048636">
    <property type="entry name" value="Csf1_N"/>
</dbReference>
<feature type="region of interest" description="Disordered" evidence="1">
    <location>
        <begin position="840"/>
        <end position="883"/>
    </location>
</feature>
<sequence>MTAGLYSTVEETIAKGIPTVSDLGLFILCCILVVSLVIFFFFYFNRVVAHVLTLVVNQYLWRRYEVYIHLDSVRVTLLGARILFKNFRIHCTDASLTVCQGHITLQYWLFQTQKSNSTKDNTKLPCRIVCSVEGLEGYIYNNVFFYQRIKDILGLEADDNSTTQRSMDSYGTPNVLDPENQTLSELSWLQRFLPIQLECTTAAIVIGNQQLQSYVVVKTSQASGTIDIGPSRTTMDHCKATVELMLRKPQVSLENNHYYTKGYQHVNSVQHYQRTFGWWKDIYQWIQWALYMGQTTGHTKSEQQQNQQEEKDTSEQQQQQHPMHHKDYAKINSILECSQLAVCLYMDIPGPVPNAAPLHGYTGTDPDIGNGGLSPECGARVSLWNAVLNYGPWADKQRLSIQDYFVPNPHRTSTPTARLLPGDTRMPTSFDLAVDLMTDTKLRVATREISKDWKYASDVSSFDVDKDGYYTRPYGWIDVKFKEGSSLKTSAPLVISSDGYLATLDIDLKDVDVATSVNFANVVHTSGLKVHINMPFPLVWNEHRVWTLDATAKKPDIFLLRDHVFLLQDLVKDSLIGNYGVPGQVQDQYGLSKYFESDKIQVQDNTMSSDFASLLGSPGYPNVTFATGKVRRVDVGLMTQNSATQLQLSEGLQLAFDNLTDEKSNQRISTQLPSISITCLANQEQGEEQQDMTFSWVEVARVELGLDLTLFRHTKDWKKHKMAQQQFIRHQDTLTGRCQHLYGNSVTTQRPSAKSAHDHHVGVLYAPLFRSGQNPQGDDGYSSVPGHQYYFYSDDDDEGDDYSMVSFSEHWPNLPPVLHSPYDDDDDSFRTAEFDMEVKRPASLSSSDPLEPCFTNSLDDASLSTPSEEESEGFDTTEPLGYTGSSIPPSIPYSGYLNRFAVHRATNRVGRGQSFFHPYVPPPRTTFIPLKATKSDNKQKEDSGEREAHFFAGLLDEDELDAKLSSHEPSDVVITSVLEATCPVKVLVTPILVKVVQELTEVINKEDWDLETMLDSTQIEYVGQLTRYLTDAFICARFAFWLPSAHLHFIQNVMTPADLPSYNTLYDDNRGDMLCTVDLFLEDLQLIGGLTFQDYAFRQKQLSVAESNLVLEESRMHLNVGNLGCKVHYVSDYDDNRRQAMFGIPRSRQHAHGDSDESSTNSAEATELVVLDLGMDGFCCKWVGAKKPNYLDVGINQVATVIITESVEILLGAACSWLGFVDDLQHILTRFQTRRSRQMQVLLHELALFSSNNDCGGGAPQFLTIPTNMGRSKKNFRNDVGWKLLARMRQCLRGMPLTLREKLQYRLTSGGAIEHIDSPVMYDEVVRAFSRWRSWEISTDDIKNCRLFTKKFNQQRNTATDDKKPMDDLVLYLKSSMNCGKFKINRFDFCIYEEEPDAYDNHIIVGPLEFTADTSYKLSAFGTDALDPPGTSEGYLDAIGKLDVGSVEVSVNPTILAFARHMLTVQWVFTNNMKHLSATSPSAAPQQQSHHFLDITHLFSQVDVLAHTLIRIQHIHLGAWAQKLTMKNDMRGIHGSVIFSNPRLSPMSHHHQASEKDSDTASGKQSSNRTSRKQSLGHSNRIIMNASGAVECIDVGFFELSTLASIWATTPSTTGQLLKRIDTKLLAMKISDAKINANVSQPTTPSRKSRASSSTMETSISDKPNKLLKIFSGVGALDVDVPQSLLRLFSFVEEWGSEQGKRYHFMFQNLINEWEEQRKLVAPHQPSVDGVGLVSLWSWFDVKFQFLLEKGVVKADLLRSLSIKYSMDDLLVLVDNSQGPVVNYALQLSKQAIQLITGNSPSLSSSAFNLPGIRTSGTLVGEHGLQLQASLSIDFVAMCLDVGMIDSMLTAHSLLENEVNELVELLSYSKKDVVKKEAATPSHQEFLYSVGISLDGLSIKALGPLATVIIESGALKASISNENVASPWSLSGRNFSLSLDQDGAALDDDDDDDDERTDIKRRNRLAYFIVDFQLQNTPDQHITCYDVMATRVHAMMQPIALGKLVEMYIYYESELKKKKEIKREEIEQLAINTKRIVKSFHSDPMAFTGQDIQSLLQDRQLSLVVENLGVAIPMVDDTGQQSRHHAALLFTLSSFGFTTKSMETTTVTSEGISLQVVKRFDQTNEDRFSAGNHPLINQVRLPSIACRIGTRFEMDSSRMDATIETKVNGCQVDVDGSIGDYASRVYGMYSTTMDRFDSLLTLYGAGSQKQCVVPGDLIIQVAIDGTLDCDPVILRLYPKRQPDGRRGGKSSVRRGSTKSLSSDSIHGTTTTIKLPGLSAAFKIQAPIHAHCLIPRPRLHIDLLVHESSNILHPSLVPFIREVLDGVKHTIRQRRRVDQATQGPIKLGSPLPSSFGVFGHVDVSLLLRLSKSRLDLSCQPASKVVCSLSLDKSELMVNSFVSGVGRSATGFGALRRISMEIKHPFSPHSCLGATIDQINLNAAFVPDGTKDDLSLTIKIPSVKGEINMRHLQDLLILNSCWLSQPTTQEQPLHHQQQRPFQVLCATSVTLAVDRAVFSADMGQAIGKLVVTPNRLSINAHLIPGLSQGISVSLDSVLITSEGRLSGEAKLYHAIVEVRVNTQQSSSPGQLYLSTNGLAAKFTYEYQHILELALEPSRLTATVAHDSHYQIKAGIKAGQLIANISVKTFPVMIVMQKQWTDLLEKKQDEAEVAFISWIHSNGDDLAALPSTCHLDSSSCALRHQQWPISFVELYVEKAQLIIYPSQFQDGDNLEIHLAQLKATLHQAPKSGDEEQGIHRNIVLGVSKAFLLKNVPGQEIMQKRKQRLEDSGAVGQDSSLLDTSAPMQHSIPDGQQLNNEMGTFILGLPASQISMESTQQRRLVQYISSIDFMDRLEVSLNIGQLKYIQDLIRVIHDHLTRAKKTADSIGEATRTYDMTPSDDDDTSSLDSGIGVGDIMTDPEQQRQRRGPSKCTSNHCSEPLVYKTDRTIHFDPQIRQMGDATPPVEWILGIKREWIPELLHAHITLSMDQLVHIIWDLYSLV</sequence>
<evidence type="ECO:0000313" key="4">
    <source>
        <dbReference type="EMBL" id="SAL97928.1"/>
    </source>
</evidence>
<dbReference type="GO" id="GO:0016020">
    <property type="term" value="C:membrane"/>
    <property type="evidence" value="ECO:0007669"/>
    <property type="project" value="InterPro"/>
</dbReference>
<accession>A0A168M4D1</accession>
<dbReference type="Proteomes" id="UP000078561">
    <property type="component" value="Unassembled WGS sequence"/>
</dbReference>
<feature type="region of interest" description="Disordered" evidence="1">
    <location>
        <begin position="1544"/>
        <end position="1579"/>
    </location>
</feature>
<feature type="region of interest" description="Disordered" evidence="1">
    <location>
        <begin position="1637"/>
        <end position="1659"/>
    </location>
</feature>
<evidence type="ECO:0000313" key="5">
    <source>
        <dbReference type="Proteomes" id="UP000078561"/>
    </source>
</evidence>
<feature type="region of interest" description="Disordered" evidence="1">
    <location>
        <begin position="2240"/>
        <end position="2267"/>
    </location>
</feature>
<dbReference type="Pfam" id="PF21678">
    <property type="entry name" value="Csf1_N"/>
    <property type="match status" value="1"/>
</dbReference>
<dbReference type="GO" id="GO:0006113">
    <property type="term" value="P:fermentation"/>
    <property type="evidence" value="ECO:0007669"/>
    <property type="project" value="InterPro"/>
</dbReference>
<evidence type="ECO:0000256" key="2">
    <source>
        <dbReference type="SAM" id="Phobius"/>
    </source>
</evidence>
<reference evidence="4" key="1">
    <citation type="submission" date="2016-04" db="EMBL/GenBank/DDBJ databases">
        <authorList>
            <person name="Evans L.H."/>
            <person name="Alamgir A."/>
            <person name="Owens N."/>
            <person name="Weber N.D."/>
            <person name="Virtaneva K."/>
            <person name="Barbian K."/>
            <person name="Babar A."/>
            <person name="Rosenke K."/>
        </authorList>
    </citation>
    <scope>NUCLEOTIDE SEQUENCE [LARGE SCALE GENOMIC DNA]</scope>
    <source>
        <strain evidence="4">CBS 101.48</strain>
    </source>
</reference>
<dbReference type="STRING" id="4829.A0A168M4D1"/>
<feature type="compositionally biased region" description="Basic residues" evidence="1">
    <location>
        <begin position="2247"/>
        <end position="2256"/>
    </location>
</feature>
<keyword evidence="2" id="KW-0812">Transmembrane</keyword>
<feature type="transmembrane region" description="Helical" evidence="2">
    <location>
        <begin position="23"/>
        <end position="44"/>
    </location>
</feature>
<feature type="compositionally biased region" description="Polar residues" evidence="1">
    <location>
        <begin position="843"/>
        <end position="866"/>
    </location>
</feature>